<proteinExistence type="predicted"/>
<evidence type="ECO:0000313" key="1">
    <source>
        <dbReference type="EMBL" id="GIG32923.1"/>
    </source>
</evidence>
<reference evidence="2 3" key="1">
    <citation type="submission" date="2020-07" db="EMBL/GenBank/DDBJ databases">
        <title>Sequencing the genomes of 1000 actinobacteria strains.</title>
        <authorList>
            <person name="Klenk H.-P."/>
        </authorList>
    </citation>
    <scope>NUCLEOTIDE SEQUENCE [LARGE SCALE GENOMIC DNA]</scope>
    <source>
        <strain evidence="2 3">DSM 24482</strain>
    </source>
</reference>
<comment type="caution">
    <text evidence="2">The sequence shown here is derived from an EMBL/GenBank/DDBJ whole genome shotgun (WGS) entry which is preliminary data.</text>
</comment>
<dbReference type="EMBL" id="BONN01000005">
    <property type="protein sequence ID" value="GIG32923.1"/>
    <property type="molecule type" value="Genomic_DNA"/>
</dbReference>
<keyword evidence="4" id="KW-1185">Reference proteome</keyword>
<dbReference type="AlphaFoldDB" id="A0A7Y9FIG5"/>
<dbReference type="Proteomes" id="UP000577956">
    <property type="component" value="Unassembled WGS sequence"/>
</dbReference>
<protein>
    <submittedName>
        <fullName evidence="2">Uncharacterized protein</fullName>
    </submittedName>
</protein>
<accession>A0A7Y9FIG5</accession>
<organism evidence="2 3">
    <name type="scientific">Cellulomonas oligotrophica</name>
    <dbReference type="NCBI Taxonomy" id="931536"/>
    <lineage>
        <taxon>Bacteria</taxon>
        <taxon>Bacillati</taxon>
        <taxon>Actinomycetota</taxon>
        <taxon>Actinomycetes</taxon>
        <taxon>Micrococcales</taxon>
        <taxon>Cellulomonadaceae</taxon>
        <taxon>Cellulomonas</taxon>
    </lineage>
</organism>
<dbReference type="InterPro" id="IPR043746">
    <property type="entry name" value="DUF5691"/>
</dbReference>
<reference evidence="1 4" key="2">
    <citation type="submission" date="2021-01" db="EMBL/GenBank/DDBJ databases">
        <title>Whole genome shotgun sequence of Cellulomonas oligotrophica NBRC 109435.</title>
        <authorList>
            <person name="Komaki H."/>
            <person name="Tamura T."/>
        </authorList>
    </citation>
    <scope>NUCLEOTIDE SEQUENCE [LARGE SCALE GENOMIC DNA]</scope>
    <source>
        <strain evidence="1 4">NBRC 109435</strain>
    </source>
</reference>
<name>A0A7Y9FIG5_9CELL</name>
<sequence length="483" mass="50487">MSARDDLVTAGLLGLRRHPVSTDGLPGAVGDVVRSLPASDAAPALLDALAVDAVARRAASVPPRAPGSAGAVAPPEDGRVAGPAAAARLTALLARTDARGRALLTVWLAAAAERGVVAPAAVLPELLDLAAGPAGPGAAVVPVLGARGRWLAAARPGWSDALARRTAGRTDADAAPDEARAAIADPTFGRRPASERAALVDALHAALVRSPARPDDEELLVRALADRAASVRHAAARALVDLPGSAFARQCQDRALALVRRERRALRQVLVVDLPEPDDGSPLLGPGTTGGRRAALLEALVAATPPHRWEEHLGATPAQLVGRTVDGDRDRELHAGWRGAAVRTRDARWAAALVARHGPDPGLLRVLPLAEQVEALVARLHVRRGVRDTSTQGVEELWDVLPTPWPDAVVDAAMHWMITGPPLPAWWQTGIGDRLAVALSPDPTTEARVRGASMRTTDPATIATLRDVADVLLVRRQMLEELA</sequence>
<evidence type="ECO:0000313" key="3">
    <source>
        <dbReference type="Proteomes" id="UP000577956"/>
    </source>
</evidence>
<dbReference type="EMBL" id="JACCBK010000001">
    <property type="protein sequence ID" value="NYD87870.1"/>
    <property type="molecule type" value="Genomic_DNA"/>
</dbReference>
<evidence type="ECO:0000313" key="2">
    <source>
        <dbReference type="EMBL" id="NYD87870.1"/>
    </source>
</evidence>
<dbReference type="Pfam" id="PF18944">
    <property type="entry name" value="DUF5691"/>
    <property type="match status" value="1"/>
</dbReference>
<evidence type="ECO:0000313" key="4">
    <source>
        <dbReference type="Proteomes" id="UP000618382"/>
    </source>
</evidence>
<dbReference type="RefSeq" id="WP_170209095.1">
    <property type="nucleotide sequence ID" value="NZ_BONN01000005.1"/>
</dbReference>
<dbReference type="Proteomes" id="UP000618382">
    <property type="component" value="Unassembled WGS sequence"/>
</dbReference>
<gene>
    <name evidence="2" type="ORF">BKA21_003419</name>
    <name evidence="1" type="ORF">Col01nite_20820</name>
</gene>